<accession>A0A6G1WF08</accession>
<organism evidence="1">
    <name type="scientific">Sinorhizobium medicae</name>
    <dbReference type="NCBI Taxonomy" id="110321"/>
    <lineage>
        <taxon>Bacteria</taxon>
        <taxon>Pseudomonadati</taxon>
        <taxon>Pseudomonadota</taxon>
        <taxon>Alphaproteobacteria</taxon>
        <taxon>Hyphomicrobiales</taxon>
        <taxon>Rhizobiaceae</taxon>
        <taxon>Sinorhizobium/Ensifer group</taxon>
        <taxon>Sinorhizobium</taxon>
    </lineage>
</organism>
<dbReference type="AlphaFoldDB" id="A0A6G1WF08"/>
<dbReference type="EMBL" id="WISB01000029">
    <property type="protein sequence ID" value="MQW68311.1"/>
    <property type="molecule type" value="Genomic_DNA"/>
</dbReference>
<protein>
    <submittedName>
        <fullName evidence="1">Uncharacterized protein</fullName>
    </submittedName>
</protein>
<dbReference type="Gene3D" id="3.40.50.150">
    <property type="entry name" value="Vaccinia Virus protein VP39"/>
    <property type="match status" value="1"/>
</dbReference>
<name>A0A6G1WF08_9HYPH</name>
<dbReference type="InterPro" id="IPR029063">
    <property type="entry name" value="SAM-dependent_MTases_sf"/>
</dbReference>
<evidence type="ECO:0000313" key="1">
    <source>
        <dbReference type="EMBL" id="MQW68311.1"/>
    </source>
</evidence>
<proteinExistence type="predicted"/>
<comment type="caution">
    <text evidence="1">The sequence shown here is derived from an EMBL/GenBank/DDBJ whole genome shotgun (WGS) entry which is preliminary data.</text>
</comment>
<sequence length="56" mass="6551">MGCLVATDRGLMPDPERRGENFEKWCKKLRRLGGKVEFHELRACDYDAPTIRKRLS</sequence>
<gene>
    <name evidence="1" type="ORF">GHJ91_03765</name>
</gene>
<reference evidence="1" key="1">
    <citation type="journal article" date="2013" name="Genome Biol.">
        <title>Comparative genomics of the core and accessory genomes of 48 Sinorhizobium strains comprising five genospecies.</title>
        <authorList>
            <person name="Sugawara M."/>
            <person name="Epstein B."/>
            <person name="Badgley B.D."/>
            <person name="Unno T."/>
            <person name="Xu L."/>
            <person name="Reese J."/>
            <person name="Gyaneshwar P."/>
            <person name="Denny R."/>
            <person name="Mudge J."/>
            <person name="Bharti A.K."/>
            <person name="Farmer A.D."/>
            <person name="May G.D."/>
            <person name="Woodward J.E."/>
            <person name="Medigue C."/>
            <person name="Vallenet D."/>
            <person name="Lajus A."/>
            <person name="Rouy Z."/>
            <person name="Martinez-Vaz B."/>
            <person name="Tiffin P."/>
            <person name="Young N.D."/>
            <person name="Sadowsky M.J."/>
        </authorList>
    </citation>
    <scope>NUCLEOTIDE SEQUENCE</scope>
    <source>
        <strain evidence="1">M1</strain>
    </source>
</reference>
<dbReference type="RefSeq" id="WP_018009285.1">
    <property type="nucleotide sequence ID" value="NZ_RPNW01000052.1"/>
</dbReference>